<protein>
    <submittedName>
        <fullName evidence="3">SAC3/GANP family protein</fullName>
    </submittedName>
</protein>
<feature type="compositionally biased region" description="Basic residues" evidence="1">
    <location>
        <begin position="236"/>
        <end position="247"/>
    </location>
</feature>
<dbReference type="PANTHER" id="PTHR12436:SF4">
    <property type="entry name" value="LEUKOCYTE RECEPTOR CLUSTER MEMBER 8"/>
    <property type="match status" value="1"/>
</dbReference>
<dbReference type="SMR" id="A2EWR1"/>
<accession>A2EWR1</accession>
<proteinExistence type="predicted"/>
<feature type="compositionally biased region" description="Polar residues" evidence="1">
    <location>
        <begin position="175"/>
        <end position="185"/>
    </location>
</feature>
<dbReference type="KEGG" id="tva:4760731"/>
<evidence type="ECO:0000256" key="1">
    <source>
        <dbReference type="SAM" id="MobiDB-lite"/>
    </source>
</evidence>
<evidence type="ECO:0000313" key="3">
    <source>
        <dbReference type="EMBL" id="EAY02891.1"/>
    </source>
</evidence>
<dbReference type="VEuPathDB" id="TrichDB:TVAGG3_0211450"/>
<dbReference type="EMBL" id="DS113521">
    <property type="protein sequence ID" value="EAY02891.1"/>
    <property type="molecule type" value="Genomic_DNA"/>
</dbReference>
<dbReference type="AlphaFoldDB" id="A2EWR1"/>
<feature type="compositionally biased region" description="Basic and acidic residues" evidence="1">
    <location>
        <begin position="248"/>
        <end position="258"/>
    </location>
</feature>
<dbReference type="STRING" id="5722.A2EWR1"/>
<name>A2EWR1_TRIV3</name>
<keyword evidence="4" id="KW-1185">Reference proteome</keyword>
<feature type="domain" description="SAC3/GANP/THP3 conserved" evidence="2">
    <location>
        <begin position="343"/>
        <end position="556"/>
    </location>
</feature>
<dbReference type="GO" id="GO:0005634">
    <property type="term" value="C:nucleus"/>
    <property type="evidence" value="ECO:0000318"/>
    <property type="project" value="GO_Central"/>
</dbReference>
<dbReference type="InParanoid" id="A2EWR1"/>
<dbReference type="Gene3D" id="1.25.40.990">
    <property type="match status" value="1"/>
</dbReference>
<dbReference type="OrthoDB" id="199574at2759"/>
<evidence type="ECO:0000259" key="2">
    <source>
        <dbReference type="Pfam" id="PF03399"/>
    </source>
</evidence>
<dbReference type="InterPro" id="IPR045107">
    <property type="entry name" value="SAC3/GANP/THP3"/>
</dbReference>
<feature type="region of interest" description="Disordered" evidence="1">
    <location>
        <begin position="235"/>
        <end position="266"/>
    </location>
</feature>
<dbReference type="InterPro" id="IPR005062">
    <property type="entry name" value="SAC3/GANP/THP3_conserved"/>
</dbReference>
<reference evidence="3" key="1">
    <citation type="submission" date="2006-10" db="EMBL/GenBank/DDBJ databases">
        <authorList>
            <person name="Amadeo P."/>
            <person name="Zhao Q."/>
            <person name="Wortman J."/>
            <person name="Fraser-Liggett C."/>
            <person name="Carlton J."/>
        </authorList>
    </citation>
    <scope>NUCLEOTIDE SEQUENCE</scope>
    <source>
        <strain evidence="3">G3</strain>
    </source>
</reference>
<dbReference type="Proteomes" id="UP000001542">
    <property type="component" value="Unassembled WGS sequence"/>
</dbReference>
<feature type="region of interest" description="Disordered" evidence="1">
    <location>
        <begin position="169"/>
        <end position="217"/>
    </location>
</feature>
<dbReference type="RefSeq" id="XP_001315114.1">
    <property type="nucleotide sequence ID" value="XM_001315079.1"/>
</dbReference>
<organism evidence="3 4">
    <name type="scientific">Trichomonas vaginalis (strain ATCC PRA-98 / G3)</name>
    <dbReference type="NCBI Taxonomy" id="412133"/>
    <lineage>
        <taxon>Eukaryota</taxon>
        <taxon>Metamonada</taxon>
        <taxon>Parabasalia</taxon>
        <taxon>Trichomonadida</taxon>
        <taxon>Trichomonadidae</taxon>
        <taxon>Trichomonas</taxon>
    </lineage>
</organism>
<gene>
    <name evidence="3" type="ORF">TVAG_168930</name>
</gene>
<dbReference type="eggNOG" id="KOG1861">
    <property type="taxonomic scope" value="Eukaryota"/>
</dbReference>
<dbReference type="Pfam" id="PF03399">
    <property type="entry name" value="SAC3_GANP"/>
    <property type="match status" value="1"/>
</dbReference>
<dbReference type="FunFam" id="1.25.40.990:FF:000041">
    <property type="entry name" value="SAC3/GANP family protein"/>
    <property type="match status" value="1"/>
</dbReference>
<dbReference type="VEuPathDB" id="TrichDB:TVAG_168930"/>
<evidence type="ECO:0000313" key="4">
    <source>
        <dbReference type="Proteomes" id="UP000001542"/>
    </source>
</evidence>
<reference evidence="3" key="2">
    <citation type="journal article" date="2007" name="Science">
        <title>Draft genome sequence of the sexually transmitted pathogen Trichomonas vaginalis.</title>
        <authorList>
            <person name="Carlton J.M."/>
            <person name="Hirt R.P."/>
            <person name="Silva J.C."/>
            <person name="Delcher A.L."/>
            <person name="Schatz M."/>
            <person name="Zhao Q."/>
            <person name="Wortman J.R."/>
            <person name="Bidwell S.L."/>
            <person name="Alsmark U.C.M."/>
            <person name="Besteiro S."/>
            <person name="Sicheritz-Ponten T."/>
            <person name="Noel C.J."/>
            <person name="Dacks J.B."/>
            <person name="Foster P.G."/>
            <person name="Simillion C."/>
            <person name="Van de Peer Y."/>
            <person name="Miranda-Saavedra D."/>
            <person name="Barton G.J."/>
            <person name="Westrop G.D."/>
            <person name="Mueller S."/>
            <person name="Dessi D."/>
            <person name="Fiori P.L."/>
            <person name="Ren Q."/>
            <person name="Paulsen I."/>
            <person name="Zhang H."/>
            <person name="Bastida-Corcuera F.D."/>
            <person name="Simoes-Barbosa A."/>
            <person name="Brown M.T."/>
            <person name="Hayes R.D."/>
            <person name="Mukherjee M."/>
            <person name="Okumura C.Y."/>
            <person name="Schneider R."/>
            <person name="Smith A.J."/>
            <person name="Vanacova S."/>
            <person name="Villalvazo M."/>
            <person name="Haas B.J."/>
            <person name="Pertea M."/>
            <person name="Feldblyum T.V."/>
            <person name="Utterback T.R."/>
            <person name="Shu C.L."/>
            <person name="Osoegawa K."/>
            <person name="de Jong P.J."/>
            <person name="Hrdy I."/>
            <person name="Horvathova L."/>
            <person name="Zubacova Z."/>
            <person name="Dolezal P."/>
            <person name="Malik S.B."/>
            <person name="Logsdon J.M. Jr."/>
            <person name="Henze K."/>
            <person name="Gupta A."/>
            <person name="Wang C.C."/>
            <person name="Dunne R.L."/>
            <person name="Upcroft J.A."/>
            <person name="Upcroft P."/>
            <person name="White O."/>
            <person name="Salzberg S.L."/>
            <person name="Tang P."/>
            <person name="Chiu C.-H."/>
            <person name="Lee Y.-S."/>
            <person name="Embley T.M."/>
            <person name="Coombs G.H."/>
            <person name="Mottram J.C."/>
            <person name="Tachezy J."/>
            <person name="Fraser-Liggett C.M."/>
            <person name="Johnson P.J."/>
        </authorList>
    </citation>
    <scope>NUCLEOTIDE SEQUENCE [LARGE SCALE GENOMIC DNA]</scope>
    <source>
        <strain evidence="3">G3</strain>
    </source>
</reference>
<sequence>MNKNQRKLNKIASIFGLQPKQVPKKSNALPEDNVPAFFKEKVKFYDKYSDDLKGYIQRCFVQCDNDDEKTYVSNQLVQKIADASIRGTLLSHDWQNEKTITSIKSKAQISSGWAHLVKPTETLAFKSSTILKSNEDQQAKEGKDNTPFKASISPAQKLLSVNKFEILKDTDDSDNNTQENVNPTVNKAKKSKKEKLLEKQAKAAQNKQKNKNKSQEDEIQEVIDEIQLDIQEISSKKKKKDKKKNKKKQEEQKTENKSNKSNKSPLIESLLDMDLKTLSNNKIFKGLEKKNDNKTNTNLISNTQKSKPRDVTHSMSFEDLIEYNRIVGTSTALEKPYLRLTGEPDPENIRPHNILEKSLDFCLDKFRRTGDYQYIRDQMRSIRQDLTVQHIEDDFAVLVYETSLKLAIENFDWDNFNQCLTPLEQLYNEGLGKTENIAEIDGYKIIYLVRFQDSFDLYTFIPRLNLEILKSDSATFALKIWRAISGGDYVTYFRLYKTATPMMKNVLTTSLPSVRYEALLKAKKGFRNMTLNDYMDILCFETIDETKKYLDEKEVTYIQK</sequence>
<dbReference type="PANTHER" id="PTHR12436">
    <property type="entry name" value="80 KDA MCM3-ASSOCIATED PROTEIN"/>
    <property type="match status" value="1"/>
</dbReference>